<keyword evidence="4" id="KW-0862">Zinc</keyword>
<keyword evidence="7" id="KW-1185">Reference proteome</keyword>
<dbReference type="EMBL" id="MU153409">
    <property type="protein sequence ID" value="KAF9439790.1"/>
    <property type="molecule type" value="Genomic_DNA"/>
</dbReference>
<dbReference type="PANTHER" id="PTHR46481">
    <property type="entry name" value="ZINC FINGER BED DOMAIN-CONTAINING PROTEIN 4"/>
    <property type="match status" value="1"/>
</dbReference>
<dbReference type="Proteomes" id="UP000807342">
    <property type="component" value="Unassembled WGS sequence"/>
</dbReference>
<gene>
    <name evidence="6" type="ORF">P691DRAFT_632971</name>
</gene>
<reference evidence="6" key="1">
    <citation type="submission" date="2020-11" db="EMBL/GenBank/DDBJ databases">
        <authorList>
            <consortium name="DOE Joint Genome Institute"/>
            <person name="Ahrendt S."/>
            <person name="Riley R."/>
            <person name="Andreopoulos W."/>
            <person name="Labutti K."/>
            <person name="Pangilinan J."/>
            <person name="Ruiz-Duenas F.J."/>
            <person name="Barrasa J.M."/>
            <person name="Sanchez-Garcia M."/>
            <person name="Camarero S."/>
            <person name="Miyauchi S."/>
            <person name="Serrano A."/>
            <person name="Linde D."/>
            <person name="Babiker R."/>
            <person name="Drula E."/>
            <person name="Ayuso-Fernandez I."/>
            <person name="Pacheco R."/>
            <person name="Padilla G."/>
            <person name="Ferreira P."/>
            <person name="Barriuso J."/>
            <person name="Kellner H."/>
            <person name="Castanera R."/>
            <person name="Alfaro M."/>
            <person name="Ramirez L."/>
            <person name="Pisabarro A.G."/>
            <person name="Kuo A."/>
            <person name="Tritt A."/>
            <person name="Lipzen A."/>
            <person name="He G."/>
            <person name="Yan M."/>
            <person name="Ng V."/>
            <person name="Cullen D."/>
            <person name="Martin F."/>
            <person name="Rosso M.-N."/>
            <person name="Henrissat B."/>
            <person name="Hibbett D."/>
            <person name="Martinez A.T."/>
            <person name="Grigoriev I.V."/>
        </authorList>
    </citation>
    <scope>NUCLEOTIDE SEQUENCE</scope>
    <source>
        <strain evidence="6">MF-IS2</strain>
    </source>
</reference>
<feature type="non-terminal residue" evidence="6">
    <location>
        <position position="1"/>
    </location>
</feature>
<keyword evidence="2" id="KW-0479">Metal-binding</keyword>
<dbReference type="GO" id="GO:0005634">
    <property type="term" value="C:nucleus"/>
    <property type="evidence" value="ECO:0007669"/>
    <property type="project" value="UniProtKB-SubCell"/>
</dbReference>
<dbReference type="AlphaFoldDB" id="A0A9P5WXW6"/>
<evidence type="ECO:0000313" key="7">
    <source>
        <dbReference type="Proteomes" id="UP000807342"/>
    </source>
</evidence>
<evidence type="ECO:0000256" key="4">
    <source>
        <dbReference type="ARBA" id="ARBA00022833"/>
    </source>
</evidence>
<protein>
    <submittedName>
        <fullName evidence="6">Uncharacterized protein</fullName>
    </submittedName>
</protein>
<organism evidence="6 7">
    <name type="scientific">Macrolepiota fuliginosa MF-IS2</name>
    <dbReference type="NCBI Taxonomy" id="1400762"/>
    <lineage>
        <taxon>Eukaryota</taxon>
        <taxon>Fungi</taxon>
        <taxon>Dikarya</taxon>
        <taxon>Basidiomycota</taxon>
        <taxon>Agaricomycotina</taxon>
        <taxon>Agaricomycetes</taxon>
        <taxon>Agaricomycetidae</taxon>
        <taxon>Agaricales</taxon>
        <taxon>Agaricineae</taxon>
        <taxon>Agaricaceae</taxon>
        <taxon>Macrolepiota</taxon>
    </lineage>
</organism>
<dbReference type="GO" id="GO:0008270">
    <property type="term" value="F:zinc ion binding"/>
    <property type="evidence" value="ECO:0007669"/>
    <property type="project" value="UniProtKB-KW"/>
</dbReference>
<comment type="subcellular location">
    <subcellularLocation>
        <location evidence="1">Nucleus</location>
    </subcellularLocation>
</comment>
<evidence type="ECO:0000256" key="2">
    <source>
        <dbReference type="ARBA" id="ARBA00022723"/>
    </source>
</evidence>
<dbReference type="OrthoDB" id="1607513at2759"/>
<keyword evidence="3" id="KW-0863">Zinc-finger</keyword>
<dbReference type="PANTHER" id="PTHR46481:SF10">
    <property type="entry name" value="ZINC FINGER BED DOMAIN-CONTAINING PROTEIN 39"/>
    <property type="match status" value="1"/>
</dbReference>
<sequence length="82" mass="9154">DLPHRSMVSSVITELFKVESAMLKKDLQGVEGRISLTTDTWSDTSLDGYMAISAHFISHNSQGVLEYRSELLSFCYVEGSHT</sequence>
<dbReference type="InterPro" id="IPR052035">
    <property type="entry name" value="ZnF_BED_domain_contain"/>
</dbReference>
<proteinExistence type="predicted"/>
<evidence type="ECO:0000313" key="6">
    <source>
        <dbReference type="EMBL" id="KAF9439790.1"/>
    </source>
</evidence>
<comment type="caution">
    <text evidence="6">The sequence shown here is derived from an EMBL/GenBank/DDBJ whole genome shotgun (WGS) entry which is preliminary data.</text>
</comment>
<evidence type="ECO:0000256" key="5">
    <source>
        <dbReference type="ARBA" id="ARBA00023242"/>
    </source>
</evidence>
<keyword evidence="5" id="KW-0539">Nucleus</keyword>
<evidence type="ECO:0000256" key="1">
    <source>
        <dbReference type="ARBA" id="ARBA00004123"/>
    </source>
</evidence>
<feature type="non-terminal residue" evidence="6">
    <location>
        <position position="82"/>
    </location>
</feature>
<evidence type="ECO:0000256" key="3">
    <source>
        <dbReference type="ARBA" id="ARBA00022771"/>
    </source>
</evidence>
<accession>A0A9P5WXW6</accession>
<name>A0A9P5WXW6_9AGAR</name>